<feature type="compositionally biased region" description="Polar residues" evidence="8">
    <location>
        <begin position="425"/>
        <end position="435"/>
    </location>
</feature>
<comment type="subcellular location">
    <subcellularLocation>
        <location evidence="1">Nucleus</location>
    </subcellularLocation>
</comment>
<evidence type="ECO:0000313" key="12">
    <source>
        <dbReference type="EMBL" id="KAL2515342.1"/>
    </source>
</evidence>
<keyword evidence="13" id="KW-1185">Reference proteome</keyword>
<dbReference type="PANTHER" id="PTHR31713:SF14">
    <property type="entry name" value="CALMODULIN-BINDING PROTEIN 60 A"/>
    <property type="match status" value="1"/>
</dbReference>
<dbReference type="InterPro" id="IPR046829">
    <property type="entry name" value="Calmod_bind_C"/>
</dbReference>
<feature type="domain" description="Calmodulin binding protein central" evidence="10">
    <location>
        <begin position="247"/>
        <end position="310"/>
    </location>
</feature>
<dbReference type="Pfam" id="PF20452">
    <property type="entry name" value="Calmod_bind_C"/>
    <property type="match status" value="1"/>
</dbReference>
<dbReference type="PANTHER" id="PTHR31713">
    <property type="entry name" value="OS02G0177800 PROTEIN"/>
    <property type="match status" value="1"/>
</dbReference>
<dbReference type="InterPro" id="IPR046830">
    <property type="entry name" value="Calmod_bind_M"/>
</dbReference>
<evidence type="ECO:0000313" key="13">
    <source>
        <dbReference type="Proteomes" id="UP001604277"/>
    </source>
</evidence>
<sequence length="532" mass="59440">MDMMMKKELEVMLIPTVQQVIGPIVENLIRTVVIHTVKQDIGPMVEDLIRKVVKEEIPSALEKFLACHNRENLCNRNSNETTASRPRGLELKFLDEVSDSVLTGKEIKGKEGTHIKVALVDNVTGLPVDSGPEASAEVEILVLEAGHDNNADNLCLKDFNNSIVRENDKTKPHFPKPVHVNLEQGIGVLSNVRLGHDSRWMKSCKCRLGARVVDKFDGSSVKEAWTESFMVLDSRCKLYEKRHPPSLTDDVWRLDHIGKDGAPCKRLHEANVTKVKEFLFLLSIDPQKLQQILGAGAKKWKGTVDHARECIIDDRNMHVYCSSSSESKNGVVFDVVGQLKGVLRNGQFVPIESAYEAEKAEAKKLLASAFENRKAITLFEDETSFLHQFPCISNDSNATNSAQLDSPDDCNRSIIGNIDRHDPTQPGTSSQGISPSVDCSNIFSYLGLGESPIHSSNLDPYLEYYGLTLSNDVNLSETDHIESHYDQRSIAGSNRFLAVAAVAFMTRRLLFRIRERVASFGDSQVQKRQRHH</sequence>
<keyword evidence="6" id="KW-0804">Transcription</keyword>
<keyword evidence="4" id="KW-0238">DNA-binding</keyword>
<reference evidence="13" key="1">
    <citation type="submission" date="2024-07" db="EMBL/GenBank/DDBJ databases">
        <title>Two chromosome-level genome assemblies of Korean endemic species Abeliophyllum distichum and Forsythia ovata (Oleaceae).</title>
        <authorList>
            <person name="Jang H."/>
        </authorList>
    </citation>
    <scope>NUCLEOTIDE SEQUENCE [LARGE SCALE GENOMIC DNA]</scope>
</reference>
<accession>A0ABD1TRL2</accession>
<feature type="domain" description="Calmodulin binding protein-like N-terminal" evidence="9">
    <location>
        <begin position="89"/>
        <end position="233"/>
    </location>
</feature>
<dbReference type="EMBL" id="JBFOLJ010000008">
    <property type="protein sequence ID" value="KAL2515342.1"/>
    <property type="molecule type" value="Genomic_DNA"/>
</dbReference>
<evidence type="ECO:0000256" key="2">
    <source>
        <dbReference type="ARBA" id="ARBA00007214"/>
    </source>
</evidence>
<protein>
    <submittedName>
        <fullName evidence="12">Calmodulin-binding protein 60 A-like</fullName>
    </submittedName>
</protein>
<evidence type="ECO:0000259" key="10">
    <source>
        <dbReference type="Pfam" id="PF20451"/>
    </source>
</evidence>
<evidence type="ECO:0000256" key="3">
    <source>
        <dbReference type="ARBA" id="ARBA00023015"/>
    </source>
</evidence>
<evidence type="ECO:0000256" key="7">
    <source>
        <dbReference type="ARBA" id="ARBA00023242"/>
    </source>
</evidence>
<evidence type="ECO:0000256" key="5">
    <source>
        <dbReference type="ARBA" id="ARBA00023159"/>
    </source>
</evidence>
<comment type="similarity">
    <text evidence="2">Belongs to the plant ACBP60 protein family.</text>
</comment>
<name>A0ABD1TRL2_9LAMI</name>
<evidence type="ECO:0000256" key="8">
    <source>
        <dbReference type="SAM" id="MobiDB-lite"/>
    </source>
</evidence>
<evidence type="ECO:0000259" key="11">
    <source>
        <dbReference type="Pfam" id="PF20452"/>
    </source>
</evidence>
<feature type="region of interest" description="Disordered" evidence="8">
    <location>
        <begin position="416"/>
        <end position="435"/>
    </location>
</feature>
<evidence type="ECO:0000256" key="6">
    <source>
        <dbReference type="ARBA" id="ARBA00023163"/>
    </source>
</evidence>
<keyword evidence="3" id="KW-0805">Transcription regulation</keyword>
<organism evidence="12 13">
    <name type="scientific">Forsythia ovata</name>
    <dbReference type="NCBI Taxonomy" id="205694"/>
    <lineage>
        <taxon>Eukaryota</taxon>
        <taxon>Viridiplantae</taxon>
        <taxon>Streptophyta</taxon>
        <taxon>Embryophyta</taxon>
        <taxon>Tracheophyta</taxon>
        <taxon>Spermatophyta</taxon>
        <taxon>Magnoliopsida</taxon>
        <taxon>eudicotyledons</taxon>
        <taxon>Gunneridae</taxon>
        <taxon>Pentapetalae</taxon>
        <taxon>asterids</taxon>
        <taxon>lamiids</taxon>
        <taxon>Lamiales</taxon>
        <taxon>Oleaceae</taxon>
        <taxon>Forsythieae</taxon>
        <taxon>Forsythia</taxon>
    </lineage>
</organism>
<evidence type="ECO:0000259" key="9">
    <source>
        <dbReference type="Pfam" id="PF07887"/>
    </source>
</evidence>
<dbReference type="Pfam" id="PF07887">
    <property type="entry name" value="Calmodulin_bind"/>
    <property type="match status" value="1"/>
</dbReference>
<keyword evidence="5" id="KW-0010">Activator</keyword>
<dbReference type="GO" id="GO:0005634">
    <property type="term" value="C:nucleus"/>
    <property type="evidence" value="ECO:0007669"/>
    <property type="project" value="UniProtKB-SubCell"/>
</dbReference>
<dbReference type="Pfam" id="PF20451">
    <property type="entry name" value="Calmod_bind_M"/>
    <property type="match status" value="1"/>
</dbReference>
<dbReference type="GO" id="GO:0003677">
    <property type="term" value="F:DNA binding"/>
    <property type="evidence" value="ECO:0007669"/>
    <property type="project" value="UniProtKB-KW"/>
</dbReference>
<feature type="domain" description="Calmodulin binding protein C-terminal" evidence="11">
    <location>
        <begin position="317"/>
        <end position="376"/>
    </location>
</feature>
<gene>
    <name evidence="12" type="ORF">Fot_29313</name>
</gene>
<comment type="caution">
    <text evidence="12">The sequence shown here is derived from an EMBL/GenBank/DDBJ whole genome shotgun (WGS) entry which is preliminary data.</text>
</comment>
<evidence type="ECO:0000256" key="4">
    <source>
        <dbReference type="ARBA" id="ARBA00023125"/>
    </source>
</evidence>
<dbReference type="InterPro" id="IPR046831">
    <property type="entry name" value="Calmodulin_bind_N"/>
</dbReference>
<proteinExistence type="inferred from homology"/>
<dbReference type="Proteomes" id="UP001604277">
    <property type="component" value="Unassembled WGS sequence"/>
</dbReference>
<keyword evidence="7" id="KW-0539">Nucleus</keyword>
<evidence type="ECO:0000256" key="1">
    <source>
        <dbReference type="ARBA" id="ARBA00004123"/>
    </source>
</evidence>
<dbReference type="AlphaFoldDB" id="A0ABD1TRL2"/>
<dbReference type="InterPro" id="IPR012416">
    <property type="entry name" value="CBP60"/>
</dbReference>